<dbReference type="SUPFAM" id="SSF52833">
    <property type="entry name" value="Thioredoxin-like"/>
    <property type="match status" value="1"/>
</dbReference>
<protein>
    <recommendedName>
        <fullName evidence="6">Thioredoxin</fullName>
    </recommendedName>
</protein>
<sequence>MIKVCPHCQQKNRIPAKFLASQGKCGQCKQVMPASDTPLDVNATDFDDIIQQASVPVLVDFWASWCGPCQAAAPEVAKLAKSNAGKALVLKVNTEQQQALAARYGVRSIPFFAVFKNGQIHWQQAGLMSAAQLNQALHS</sequence>
<evidence type="ECO:0000256" key="2">
    <source>
        <dbReference type="ARBA" id="ARBA00022448"/>
    </source>
</evidence>
<dbReference type="EMBL" id="JBHSUS010000001">
    <property type="protein sequence ID" value="MFC6441538.1"/>
    <property type="molecule type" value="Genomic_DNA"/>
</dbReference>
<name>A0ABW1XN28_9ALTE</name>
<dbReference type="PANTHER" id="PTHR45663">
    <property type="entry name" value="GEO12009P1"/>
    <property type="match status" value="1"/>
</dbReference>
<dbReference type="InterPro" id="IPR005746">
    <property type="entry name" value="Thioredoxin"/>
</dbReference>
<evidence type="ECO:0000259" key="7">
    <source>
        <dbReference type="PROSITE" id="PS51352"/>
    </source>
</evidence>
<evidence type="ECO:0000313" key="9">
    <source>
        <dbReference type="Proteomes" id="UP001596364"/>
    </source>
</evidence>
<accession>A0ABW1XN28</accession>
<dbReference type="InterPro" id="IPR013766">
    <property type="entry name" value="Thioredoxin_domain"/>
</dbReference>
<dbReference type="InterPro" id="IPR049299">
    <property type="entry name" value="Thio2_N"/>
</dbReference>
<gene>
    <name evidence="8" type="primary">trxA</name>
    <name evidence="8" type="ORF">ACFP85_15400</name>
</gene>
<proteinExistence type="inferred from homology"/>
<dbReference type="Pfam" id="PF21352">
    <property type="entry name" value="Zn_ribbon_Thio2"/>
    <property type="match status" value="1"/>
</dbReference>
<reference evidence="9" key="1">
    <citation type="journal article" date="2019" name="Int. J. Syst. Evol. Microbiol.">
        <title>The Global Catalogue of Microorganisms (GCM) 10K type strain sequencing project: providing services to taxonomists for standard genome sequencing and annotation.</title>
        <authorList>
            <consortium name="The Broad Institute Genomics Platform"/>
            <consortium name="The Broad Institute Genome Sequencing Center for Infectious Disease"/>
            <person name="Wu L."/>
            <person name="Ma J."/>
        </authorList>
    </citation>
    <scope>NUCLEOTIDE SEQUENCE [LARGE SCALE GENOMIC DNA]</scope>
    <source>
        <strain evidence="9">CGMCC 1.16031</strain>
    </source>
</reference>
<evidence type="ECO:0000256" key="4">
    <source>
        <dbReference type="ARBA" id="ARBA00023157"/>
    </source>
</evidence>
<dbReference type="Gene3D" id="2.30.30.380">
    <property type="entry name" value="Zn-finger domain of Sec23/24"/>
    <property type="match status" value="1"/>
</dbReference>
<keyword evidence="3" id="KW-0249">Electron transport</keyword>
<dbReference type="PANTHER" id="PTHR45663:SF11">
    <property type="entry name" value="GEO12009P1"/>
    <property type="match status" value="1"/>
</dbReference>
<dbReference type="NCBIfam" id="TIGR01068">
    <property type="entry name" value="thioredoxin"/>
    <property type="match status" value="1"/>
</dbReference>
<dbReference type="RefSeq" id="WP_131257704.1">
    <property type="nucleotide sequence ID" value="NZ_JBHSUS010000001.1"/>
</dbReference>
<feature type="domain" description="Thioredoxin" evidence="7">
    <location>
        <begin position="28"/>
        <end position="139"/>
    </location>
</feature>
<evidence type="ECO:0000256" key="5">
    <source>
        <dbReference type="ARBA" id="ARBA00023284"/>
    </source>
</evidence>
<keyword evidence="4" id="KW-1015">Disulfide bond</keyword>
<comment type="caution">
    <text evidence="8">The sequence shown here is derived from an EMBL/GenBank/DDBJ whole genome shotgun (WGS) entry which is preliminary data.</text>
</comment>
<evidence type="ECO:0000313" key="8">
    <source>
        <dbReference type="EMBL" id="MFC6441538.1"/>
    </source>
</evidence>
<dbReference type="Proteomes" id="UP001596364">
    <property type="component" value="Unassembled WGS sequence"/>
</dbReference>
<dbReference type="CDD" id="cd02947">
    <property type="entry name" value="TRX_family"/>
    <property type="match status" value="1"/>
</dbReference>
<evidence type="ECO:0000256" key="6">
    <source>
        <dbReference type="NCBIfam" id="TIGR01068"/>
    </source>
</evidence>
<keyword evidence="2" id="KW-0813">Transport</keyword>
<dbReference type="PRINTS" id="PR00421">
    <property type="entry name" value="THIOREDOXIN"/>
</dbReference>
<evidence type="ECO:0000256" key="1">
    <source>
        <dbReference type="ARBA" id="ARBA00008987"/>
    </source>
</evidence>
<comment type="similarity">
    <text evidence="1">Belongs to the thioredoxin family.</text>
</comment>
<dbReference type="Pfam" id="PF00085">
    <property type="entry name" value="Thioredoxin"/>
    <property type="match status" value="1"/>
</dbReference>
<dbReference type="InterPro" id="IPR036249">
    <property type="entry name" value="Thioredoxin-like_sf"/>
</dbReference>
<evidence type="ECO:0000256" key="3">
    <source>
        <dbReference type="ARBA" id="ARBA00022982"/>
    </source>
</evidence>
<organism evidence="8 9">
    <name type="scientific">Pseudobowmanella zhangzhouensis</name>
    <dbReference type="NCBI Taxonomy" id="1537679"/>
    <lineage>
        <taxon>Bacteria</taxon>
        <taxon>Pseudomonadati</taxon>
        <taxon>Pseudomonadota</taxon>
        <taxon>Gammaproteobacteria</taxon>
        <taxon>Alteromonadales</taxon>
        <taxon>Alteromonadaceae</taxon>
    </lineage>
</organism>
<keyword evidence="9" id="KW-1185">Reference proteome</keyword>
<keyword evidence="5" id="KW-0676">Redox-active center</keyword>
<dbReference type="PROSITE" id="PS51352">
    <property type="entry name" value="THIOREDOXIN_2"/>
    <property type="match status" value="1"/>
</dbReference>
<dbReference type="Gene3D" id="3.40.30.10">
    <property type="entry name" value="Glutaredoxin"/>
    <property type="match status" value="1"/>
</dbReference>